<organism evidence="6 7">
    <name type="scientific">Marinobacterium nitratireducens</name>
    <dbReference type="NCBI Taxonomy" id="518897"/>
    <lineage>
        <taxon>Bacteria</taxon>
        <taxon>Pseudomonadati</taxon>
        <taxon>Pseudomonadota</taxon>
        <taxon>Gammaproteobacteria</taxon>
        <taxon>Oceanospirillales</taxon>
        <taxon>Oceanospirillaceae</taxon>
        <taxon>Marinobacterium</taxon>
    </lineage>
</organism>
<sequence>MHAASSASEALSMGRLLVQISDCHLPAEAGGLFRGTDPQRRLQAVVADIRMRFPDVDCLLLTGDLTHHGGADAYHRLLETVEGLAPDCYWLPGNHDRCEVMRDVATGPLQQKCIDLVRWRLLMLDSTAQPDGRGGGSLAQSELNWLEASLAAAGERPVLIALHHNPVAVGSAWQDEIMLGNAADFWRIVDAYPQVRGVIFGHVHQAHALQRGEVSLFSAPSTAVQFQAHQAEFALEPDPQLARPGYRLYRLQDDGRLKSRVIRVDELTVADPGQR</sequence>
<evidence type="ECO:0000313" key="7">
    <source>
        <dbReference type="Proteomes" id="UP000599578"/>
    </source>
</evidence>
<dbReference type="AlphaFoldDB" id="A0A917Z969"/>
<dbReference type="GO" id="GO:0046872">
    <property type="term" value="F:metal ion binding"/>
    <property type="evidence" value="ECO:0007669"/>
    <property type="project" value="UniProtKB-KW"/>
</dbReference>
<dbReference type="EMBL" id="BMLT01000002">
    <property type="protein sequence ID" value="GGO78619.1"/>
    <property type="molecule type" value="Genomic_DNA"/>
</dbReference>
<dbReference type="PANTHER" id="PTHR42988:SF2">
    <property type="entry name" value="CYCLIC NUCLEOTIDE PHOSPHODIESTERASE CBUA0032-RELATED"/>
    <property type="match status" value="1"/>
</dbReference>
<reference evidence="6 7" key="1">
    <citation type="journal article" date="2014" name="Int. J. Syst. Evol. Microbiol.">
        <title>Complete genome sequence of Corynebacterium casei LMG S-19264T (=DSM 44701T), isolated from a smear-ripened cheese.</title>
        <authorList>
            <consortium name="US DOE Joint Genome Institute (JGI-PGF)"/>
            <person name="Walter F."/>
            <person name="Albersmeier A."/>
            <person name="Kalinowski J."/>
            <person name="Ruckert C."/>
        </authorList>
    </citation>
    <scope>NUCLEOTIDE SEQUENCE [LARGE SCALE GENOMIC DNA]</scope>
    <source>
        <strain evidence="6 7">CGMCC 1.7286</strain>
    </source>
</reference>
<protein>
    <submittedName>
        <fullName evidence="6">3',5'-cyclic adenosine monophosphate phosphodiesterase CpdA</fullName>
    </submittedName>
</protein>
<dbReference type="GO" id="GO:0004112">
    <property type="term" value="F:cyclic-nucleotide phosphodiesterase activity"/>
    <property type="evidence" value="ECO:0007669"/>
    <property type="project" value="InterPro"/>
</dbReference>
<dbReference type="Pfam" id="PF00149">
    <property type="entry name" value="Metallophos"/>
    <property type="match status" value="1"/>
</dbReference>
<comment type="caution">
    <text evidence="6">The sequence shown here is derived from an EMBL/GenBank/DDBJ whole genome shotgun (WGS) entry which is preliminary data.</text>
</comment>
<feature type="domain" description="Calcineurin-like phosphoesterase" evidence="5">
    <location>
        <begin position="18"/>
        <end position="205"/>
    </location>
</feature>
<proteinExistence type="inferred from homology"/>
<evidence type="ECO:0000259" key="5">
    <source>
        <dbReference type="Pfam" id="PF00149"/>
    </source>
</evidence>
<evidence type="ECO:0000256" key="3">
    <source>
        <dbReference type="ARBA" id="ARBA00023004"/>
    </source>
</evidence>
<evidence type="ECO:0000256" key="4">
    <source>
        <dbReference type="ARBA" id="ARBA00025742"/>
    </source>
</evidence>
<dbReference type="Gene3D" id="3.60.21.10">
    <property type="match status" value="1"/>
</dbReference>
<comment type="similarity">
    <text evidence="4">Belongs to the cyclic nucleotide phosphodiesterase class-III family.</text>
</comment>
<dbReference type="InterPro" id="IPR004843">
    <property type="entry name" value="Calcineurin-like_PHP"/>
</dbReference>
<keyword evidence="2" id="KW-0378">Hydrolase</keyword>
<accession>A0A917Z969</accession>
<evidence type="ECO:0000256" key="2">
    <source>
        <dbReference type="ARBA" id="ARBA00022801"/>
    </source>
</evidence>
<gene>
    <name evidence="6" type="primary">cpdA</name>
    <name evidence="6" type="ORF">GCM10011348_10970</name>
</gene>
<keyword evidence="1" id="KW-0479">Metal-binding</keyword>
<keyword evidence="3" id="KW-0408">Iron</keyword>
<keyword evidence="7" id="KW-1185">Reference proteome</keyword>
<dbReference type="Proteomes" id="UP000599578">
    <property type="component" value="Unassembled WGS sequence"/>
</dbReference>
<dbReference type="CDD" id="cd07402">
    <property type="entry name" value="MPP_GpdQ"/>
    <property type="match status" value="1"/>
</dbReference>
<dbReference type="PANTHER" id="PTHR42988">
    <property type="entry name" value="PHOSPHOHYDROLASE"/>
    <property type="match status" value="1"/>
</dbReference>
<dbReference type="InterPro" id="IPR026575">
    <property type="entry name" value="GpdQ/CpdA-like"/>
</dbReference>
<name>A0A917Z969_9GAMM</name>
<dbReference type="SUPFAM" id="SSF56300">
    <property type="entry name" value="Metallo-dependent phosphatases"/>
    <property type="match status" value="1"/>
</dbReference>
<evidence type="ECO:0000313" key="6">
    <source>
        <dbReference type="EMBL" id="GGO78619.1"/>
    </source>
</evidence>
<dbReference type="InterPro" id="IPR050884">
    <property type="entry name" value="CNP_phosphodiesterase-III"/>
</dbReference>
<evidence type="ECO:0000256" key="1">
    <source>
        <dbReference type="ARBA" id="ARBA00022723"/>
    </source>
</evidence>
<dbReference type="InterPro" id="IPR029052">
    <property type="entry name" value="Metallo-depent_PP-like"/>
</dbReference>